<evidence type="ECO:0000256" key="5">
    <source>
        <dbReference type="ARBA" id="ARBA00023136"/>
    </source>
</evidence>
<dbReference type="PANTHER" id="PTHR30086:SF20">
    <property type="entry name" value="ARGININE EXPORTER PROTEIN ARGO-RELATED"/>
    <property type="match status" value="1"/>
</dbReference>
<evidence type="ECO:0000256" key="2">
    <source>
        <dbReference type="ARBA" id="ARBA00022475"/>
    </source>
</evidence>
<keyword evidence="4 6" id="KW-1133">Transmembrane helix</keyword>
<dbReference type="OrthoDB" id="9784202at2"/>
<comment type="subcellular location">
    <subcellularLocation>
        <location evidence="1">Cell membrane</location>
        <topology evidence="1">Multi-pass membrane protein</topology>
    </subcellularLocation>
</comment>
<dbReference type="InterPro" id="IPR001123">
    <property type="entry name" value="LeuE-type"/>
</dbReference>
<name>A0A1T0ARC7_9PAST</name>
<keyword evidence="2" id="KW-1003">Cell membrane</keyword>
<feature type="transmembrane region" description="Helical" evidence="6">
    <location>
        <begin position="71"/>
        <end position="92"/>
    </location>
</feature>
<dbReference type="Pfam" id="PF01810">
    <property type="entry name" value="LysE"/>
    <property type="match status" value="1"/>
</dbReference>
<protein>
    <recommendedName>
        <fullName evidence="9">Lysine transporter LysE</fullName>
    </recommendedName>
</protein>
<evidence type="ECO:0000313" key="7">
    <source>
        <dbReference type="EMBL" id="OOR98761.1"/>
    </source>
</evidence>
<dbReference type="GO" id="GO:0005886">
    <property type="term" value="C:plasma membrane"/>
    <property type="evidence" value="ECO:0007669"/>
    <property type="project" value="UniProtKB-SubCell"/>
</dbReference>
<feature type="transmembrane region" description="Helical" evidence="6">
    <location>
        <begin position="42"/>
        <end position="65"/>
    </location>
</feature>
<feature type="transmembrane region" description="Helical" evidence="6">
    <location>
        <begin position="183"/>
        <end position="201"/>
    </location>
</feature>
<dbReference type="STRING" id="734.B0187_07730"/>
<gene>
    <name evidence="7" type="ORF">B0187_07730</name>
</gene>
<feature type="transmembrane region" description="Helical" evidence="6">
    <location>
        <begin position="113"/>
        <end position="138"/>
    </location>
</feature>
<evidence type="ECO:0000256" key="1">
    <source>
        <dbReference type="ARBA" id="ARBA00004651"/>
    </source>
</evidence>
<comment type="caution">
    <text evidence="7">The sequence shown here is derived from an EMBL/GenBank/DDBJ whole genome shotgun (WGS) entry which is preliminary data.</text>
</comment>
<accession>A0A1T0ARC7</accession>
<dbReference type="PANTHER" id="PTHR30086">
    <property type="entry name" value="ARGININE EXPORTER PROTEIN ARGO"/>
    <property type="match status" value="1"/>
</dbReference>
<dbReference type="EMBL" id="MUYA01000009">
    <property type="protein sequence ID" value="OOR98761.1"/>
    <property type="molecule type" value="Genomic_DNA"/>
</dbReference>
<dbReference type="GO" id="GO:0015171">
    <property type="term" value="F:amino acid transmembrane transporter activity"/>
    <property type="evidence" value="ECO:0007669"/>
    <property type="project" value="TreeGrafter"/>
</dbReference>
<evidence type="ECO:0000256" key="6">
    <source>
        <dbReference type="SAM" id="Phobius"/>
    </source>
</evidence>
<keyword evidence="5 6" id="KW-0472">Membrane</keyword>
<feature type="transmembrane region" description="Helical" evidence="6">
    <location>
        <begin position="6"/>
        <end position="30"/>
    </location>
</feature>
<dbReference type="Proteomes" id="UP000190867">
    <property type="component" value="Unassembled WGS sequence"/>
</dbReference>
<reference evidence="7 8" key="1">
    <citation type="submission" date="2017-02" db="EMBL/GenBank/DDBJ databases">
        <title>Draft genome sequence of Haemophilus paracuniculus CCUG 43573 type strain.</title>
        <authorList>
            <person name="Engstrom-Jakobsson H."/>
            <person name="Salva-Serra F."/>
            <person name="Thorell K."/>
            <person name="Gonzales-Siles L."/>
            <person name="Karlsson R."/>
            <person name="Boulund F."/>
            <person name="Engstrand L."/>
            <person name="Kristiansson E."/>
            <person name="Moore E."/>
        </authorList>
    </citation>
    <scope>NUCLEOTIDE SEQUENCE [LARGE SCALE GENOMIC DNA]</scope>
    <source>
        <strain evidence="7 8">CCUG 43573</strain>
    </source>
</reference>
<evidence type="ECO:0000256" key="3">
    <source>
        <dbReference type="ARBA" id="ARBA00022692"/>
    </source>
</evidence>
<dbReference type="RefSeq" id="WP_078237289.1">
    <property type="nucleotide sequence ID" value="NZ_MUYA01000009.1"/>
</dbReference>
<keyword evidence="8" id="KW-1185">Reference proteome</keyword>
<evidence type="ECO:0000313" key="8">
    <source>
        <dbReference type="Proteomes" id="UP000190867"/>
    </source>
</evidence>
<proteinExistence type="predicted"/>
<feature type="transmembrane region" description="Helical" evidence="6">
    <location>
        <begin position="150"/>
        <end position="171"/>
    </location>
</feature>
<dbReference type="AlphaFoldDB" id="A0A1T0ARC7"/>
<sequence length="203" mass="22707">MENQTLLTYILTCVIAAGTPGPGTISVIVYSAMVGWRKTLPVIFGVQAGMFAMAVLALSGVSATLTTSPKLFIALQYLGAGYIAYLGVMSLLASRQSEQFEATMRDKGNWQNFNHGMIVTFASPKTLLFFTSFFPLFMDSEKAVLPQISWLLFILLFCTLMVHLIYCFFMNKMTDIFKKYNQQFNFSVGIIFLLLALYMAWGI</sequence>
<keyword evidence="3 6" id="KW-0812">Transmembrane</keyword>
<evidence type="ECO:0008006" key="9">
    <source>
        <dbReference type="Google" id="ProtNLM"/>
    </source>
</evidence>
<evidence type="ECO:0000256" key="4">
    <source>
        <dbReference type="ARBA" id="ARBA00022989"/>
    </source>
</evidence>
<organism evidence="7 8">
    <name type="scientific">Haemophilus paracuniculus</name>
    <dbReference type="NCBI Taxonomy" id="734"/>
    <lineage>
        <taxon>Bacteria</taxon>
        <taxon>Pseudomonadati</taxon>
        <taxon>Pseudomonadota</taxon>
        <taxon>Gammaproteobacteria</taxon>
        <taxon>Pasteurellales</taxon>
        <taxon>Pasteurellaceae</taxon>
        <taxon>Haemophilus</taxon>
    </lineage>
</organism>